<proteinExistence type="predicted"/>
<comment type="caution">
    <text evidence="2">The sequence shown here is derived from an EMBL/GenBank/DDBJ whole genome shotgun (WGS) entry which is preliminary data.</text>
</comment>
<accession>A0ABW5QEF2</accession>
<feature type="chain" id="PRO_5046205005" evidence="1">
    <location>
        <begin position="21"/>
        <end position="72"/>
    </location>
</feature>
<sequence>MKIKGVILALFTLLVLTACIEDSKELTFQNESDNWLVEYTATVKGDDQETNRLYVEYIGEGEAPERIDYRIV</sequence>
<dbReference type="RefSeq" id="WP_054753374.1">
    <property type="nucleotide sequence ID" value="NZ_JBHUMZ010000052.1"/>
</dbReference>
<organism evidence="2 3">
    <name type="scientific">Piscibacillus salipiscarius</name>
    <dbReference type="NCBI Taxonomy" id="299480"/>
    <lineage>
        <taxon>Bacteria</taxon>
        <taxon>Bacillati</taxon>
        <taxon>Bacillota</taxon>
        <taxon>Bacilli</taxon>
        <taxon>Bacillales</taxon>
        <taxon>Bacillaceae</taxon>
        <taxon>Piscibacillus</taxon>
    </lineage>
</organism>
<protein>
    <submittedName>
        <fullName evidence="2">Uncharacterized protein</fullName>
    </submittedName>
</protein>
<reference evidence="3" key="1">
    <citation type="journal article" date="2019" name="Int. J. Syst. Evol. Microbiol.">
        <title>The Global Catalogue of Microorganisms (GCM) 10K type strain sequencing project: providing services to taxonomists for standard genome sequencing and annotation.</title>
        <authorList>
            <consortium name="The Broad Institute Genomics Platform"/>
            <consortium name="The Broad Institute Genome Sequencing Center for Infectious Disease"/>
            <person name="Wu L."/>
            <person name="Ma J."/>
        </authorList>
    </citation>
    <scope>NUCLEOTIDE SEQUENCE [LARGE SCALE GENOMIC DNA]</scope>
    <source>
        <strain evidence="3">TISTR 1571</strain>
    </source>
</reference>
<feature type="signal peptide" evidence="1">
    <location>
        <begin position="1"/>
        <end position="20"/>
    </location>
</feature>
<dbReference type="Proteomes" id="UP001597452">
    <property type="component" value="Unassembled WGS sequence"/>
</dbReference>
<evidence type="ECO:0000313" key="3">
    <source>
        <dbReference type="Proteomes" id="UP001597452"/>
    </source>
</evidence>
<keyword evidence="1" id="KW-0732">Signal</keyword>
<gene>
    <name evidence="2" type="ORF">ACFSW4_14990</name>
</gene>
<keyword evidence="3" id="KW-1185">Reference proteome</keyword>
<evidence type="ECO:0000256" key="1">
    <source>
        <dbReference type="SAM" id="SignalP"/>
    </source>
</evidence>
<evidence type="ECO:0000313" key="2">
    <source>
        <dbReference type="EMBL" id="MFD2640173.1"/>
    </source>
</evidence>
<dbReference type="PROSITE" id="PS51257">
    <property type="entry name" value="PROKAR_LIPOPROTEIN"/>
    <property type="match status" value="1"/>
</dbReference>
<dbReference type="EMBL" id="JBHUMZ010000052">
    <property type="protein sequence ID" value="MFD2640173.1"/>
    <property type="molecule type" value="Genomic_DNA"/>
</dbReference>
<name>A0ABW5QEF2_9BACI</name>